<gene>
    <name evidence="1" type="ORF">chiPu_0029167</name>
</gene>
<dbReference type="EMBL" id="BEZZ01149830">
    <property type="protein sequence ID" value="GCC44950.1"/>
    <property type="molecule type" value="Genomic_DNA"/>
</dbReference>
<accession>A0A401TQI3</accession>
<evidence type="ECO:0000313" key="2">
    <source>
        <dbReference type="Proteomes" id="UP000287033"/>
    </source>
</evidence>
<comment type="caution">
    <text evidence="1">The sequence shown here is derived from an EMBL/GenBank/DDBJ whole genome shotgun (WGS) entry which is preliminary data.</text>
</comment>
<feature type="non-terminal residue" evidence="1">
    <location>
        <position position="30"/>
    </location>
</feature>
<dbReference type="AlphaFoldDB" id="A0A401TQI3"/>
<proteinExistence type="predicted"/>
<organism evidence="1 2">
    <name type="scientific">Chiloscyllium punctatum</name>
    <name type="common">Brownbanded bambooshark</name>
    <name type="synonym">Hemiscyllium punctatum</name>
    <dbReference type="NCBI Taxonomy" id="137246"/>
    <lineage>
        <taxon>Eukaryota</taxon>
        <taxon>Metazoa</taxon>
        <taxon>Chordata</taxon>
        <taxon>Craniata</taxon>
        <taxon>Vertebrata</taxon>
        <taxon>Chondrichthyes</taxon>
        <taxon>Elasmobranchii</taxon>
        <taxon>Galeomorphii</taxon>
        <taxon>Galeoidea</taxon>
        <taxon>Orectolobiformes</taxon>
        <taxon>Hemiscylliidae</taxon>
        <taxon>Chiloscyllium</taxon>
    </lineage>
</organism>
<reference evidence="1 2" key="1">
    <citation type="journal article" date="2018" name="Nat. Ecol. Evol.">
        <title>Shark genomes provide insights into elasmobranch evolution and the origin of vertebrates.</title>
        <authorList>
            <person name="Hara Y"/>
            <person name="Yamaguchi K"/>
            <person name="Onimaru K"/>
            <person name="Kadota M"/>
            <person name="Koyanagi M"/>
            <person name="Keeley SD"/>
            <person name="Tatsumi K"/>
            <person name="Tanaka K"/>
            <person name="Motone F"/>
            <person name="Kageyama Y"/>
            <person name="Nozu R"/>
            <person name="Adachi N"/>
            <person name="Nishimura O"/>
            <person name="Nakagawa R"/>
            <person name="Tanegashima C"/>
            <person name="Kiyatake I"/>
            <person name="Matsumoto R"/>
            <person name="Murakumo K"/>
            <person name="Nishida K"/>
            <person name="Terakita A"/>
            <person name="Kuratani S"/>
            <person name="Sato K"/>
            <person name="Hyodo S Kuraku.S."/>
        </authorList>
    </citation>
    <scope>NUCLEOTIDE SEQUENCE [LARGE SCALE GENOMIC DNA]</scope>
</reference>
<name>A0A401TQI3_CHIPU</name>
<protein>
    <submittedName>
        <fullName evidence="1">Uncharacterized protein</fullName>
    </submittedName>
</protein>
<dbReference type="Proteomes" id="UP000287033">
    <property type="component" value="Unassembled WGS sequence"/>
</dbReference>
<sequence length="30" mass="3337">MVWGSVAQSGTYSRQYAVGQCSLERDKLSE</sequence>
<evidence type="ECO:0000313" key="1">
    <source>
        <dbReference type="EMBL" id="GCC44950.1"/>
    </source>
</evidence>
<keyword evidence="2" id="KW-1185">Reference proteome</keyword>